<dbReference type="CDD" id="cd00590">
    <property type="entry name" value="RRM_SF"/>
    <property type="match status" value="1"/>
</dbReference>
<dbReference type="Gene3D" id="3.30.70.330">
    <property type="match status" value="2"/>
</dbReference>
<dbReference type="EMBL" id="JAADYS010001735">
    <property type="protein sequence ID" value="KAF4461361.1"/>
    <property type="molecule type" value="Genomic_DNA"/>
</dbReference>
<evidence type="ECO:0000259" key="3">
    <source>
        <dbReference type="PROSITE" id="PS50102"/>
    </source>
</evidence>
<feature type="domain" description="RRM" evidence="3">
    <location>
        <begin position="315"/>
        <end position="395"/>
    </location>
</feature>
<feature type="compositionally biased region" description="Polar residues" evidence="2">
    <location>
        <begin position="13"/>
        <end position="28"/>
    </location>
</feature>
<feature type="compositionally biased region" description="Low complexity" evidence="2">
    <location>
        <begin position="421"/>
        <end position="435"/>
    </location>
</feature>
<organism evidence="4 5">
    <name type="scientific">Fusarium albosuccineum</name>
    <dbReference type="NCBI Taxonomy" id="1237068"/>
    <lineage>
        <taxon>Eukaryota</taxon>
        <taxon>Fungi</taxon>
        <taxon>Dikarya</taxon>
        <taxon>Ascomycota</taxon>
        <taxon>Pezizomycotina</taxon>
        <taxon>Sordariomycetes</taxon>
        <taxon>Hypocreomycetidae</taxon>
        <taxon>Hypocreales</taxon>
        <taxon>Nectriaceae</taxon>
        <taxon>Fusarium</taxon>
        <taxon>Fusarium decemcellulare species complex</taxon>
    </lineage>
</organism>
<feature type="compositionally biased region" description="Basic and acidic residues" evidence="2">
    <location>
        <begin position="833"/>
        <end position="848"/>
    </location>
</feature>
<dbReference type="GO" id="GO:0003723">
    <property type="term" value="F:RNA binding"/>
    <property type="evidence" value="ECO:0007669"/>
    <property type="project" value="UniProtKB-UniRule"/>
</dbReference>
<feature type="region of interest" description="Disordered" evidence="2">
    <location>
        <begin position="630"/>
        <end position="652"/>
    </location>
</feature>
<dbReference type="InterPro" id="IPR035979">
    <property type="entry name" value="RBD_domain_sf"/>
</dbReference>
<evidence type="ECO:0000313" key="5">
    <source>
        <dbReference type="Proteomes" id="UP000554235"/>
    </source>
</evidence>
<feature type="compositionally biased region" description="Basic and acidic residues" evidence="2">
    <location>
        <begin position="630"/>
        <end position="644"/>
    </location>
</feature>
<protein>
    <submittedName>
        <fullName evidence="4">RNA-binding</fullName>
    </submittedName>
</protein>
<dbReference type="InterPro" id="IPR012677">
    <property type="entry name" value="Nucleotide-bd_a/b_plait_sf"/>
</dbReference>
<accession>A0A8H4L338</accession>
<proteinExistence type="predicted"/>
<dbReference type="AlphaFoldDB" id="A0A8H4L338"/>
<dbReference type="InterPro" id="IPR000504">
    <property type="entry name" value="RRM_dom"/>
</dbReference>
<evidence type="ECO:0000256" key="2">
    <source>
        <dbReference type="SAM" id="MobiDB-lite"/>
    </source>
</evidence>
<dbReference type="PANTHER" id="PTHR15241">
    <property type="entry name" value="TRANSFORMER-2-RELATED"/>
    <property type="match status" value="1"/>
</dbReference>
<evidence type="ECO:0000256" key="1">
    <source>
        <dbReference type="PROSITE-ProRule" id="PRU00176"/>
    </source>
</evidence>
<keyword evidence="5" id="KW-1185">Reference proteome</keyword>
<keyword evidence="1" id="KW-0694">RNA-binding</keyword>
<sequence length="857" mass="96320">MASSGWQRPPGSGQESRQVLRNTVSFANLKQEDSDSDTESTSKPHGRRAFSEANGFPRKRISDDDESPSYDDSFMSRSDDVTDLTPTESSTAQESADKENMSAGELITNEDAATAVAELSREIDAQALYSPDACVFVANLAQNQDDLHLQSEVTKVFGRFGTVFVKIKRDKRFMPFAFCQFTKPFHADRALAEGRGLEILGRPCRTEKCNGNLVYIVCRRNRRAVQHEEARTLLEPYGVIAWIKDLDRAIQVRLKLPPSVLVQYEMFDARRDVAKALGHNTIFVVMPYDAKVAQDPSERDPSDVTFMEAYDKDRRSAFFGGLPMCTDEDFVRSLASVCGTVLSVQIKSTSDIHTGLPNSFAFVEFDRPDAPDEAVRIYNGRMVHGLSLRVERKRTKTPMTTPVRATSFGPIPPNRPHRRTTSTYSTYSAYSNSSNDRLVLPHRPYRANNNALVPMNAQHQSVEGQYPRQPHLNHTPQRVFSPRTAAIIASQELPDDSPMPSPLRPSPLRLTPRRPGAIRPSSMVRFAPSPVPLMSPSSSSSVEFHHPKPISPVRKPSVLGPSFSDRMAGNGRAVTYDFSLVPETAADRLKMASEETHKTLRRGEESMRQIDQSLMNHRDFSRYIEHAVKASRAKREAEQNKSSDDTEDWTDCTESVDEQAALEDKTGSNRSLLLRAHLSAENLKRNKLSEERLKRSCRSEDNLRRGRYLISIEDLRAPKDGKSVETSVKVVKKSYKSPGTESTHTVPGRSSARTFTQHDACTQTVEPVPHYVPMIQHYAPQGYHGMTMHPMAHSVPHHMHSQYGYMPAPYAPQLPYPPPGQFVYQGYTMGHPAPHEMPDNTAEKPEKQRGRRERRAK</sequence>
<gene>
    <name evidence="4" type="ORF">FALBO_11838</name>
</gene>
<feature type="region of interest" description="Disordered" evidence="2">
    <location>
        <begin position="828"/>
        <end position="857"/>
    </location>
</feature>
<feature type="compositionally biased region" description="Low complexity" evidence="2">
    <location>
        <begin position="506"/>
        <end position="515"/>
    </location>
</feature>
<feature type="domain" description="RRM" evidence="3">
    <location>
        <begin position="133"/>
        <end position="211"/>
    </location>
</feature>
<dbReference type="PROSITE" id="PS50102">
    <property type="entry name" value="RRM"/>
    <property type="match status" value="2"/>
</dbReference>
<feature type="region of interest" description="Disordered" evidence="2">
    <location>
        <begin position="493"/>
        <end position="520"/>
    </location>
</feature>
<dbReference type="OrthoDB" id="410044at2759"/>
<dbReference type="Pfam" id="PF00076">
    <property type="entry name" value="RRM_1"/>
    <property type="match status" value="2"/>
</dbReference>
<name>A0A8H4L338_9HYPO</name>
<dbReference type="PANTHER" id="PTHR15241:SF304">
    <property type="entry name" value="RRM DOMAIN-CONTAINING PROTEIN"/>
    <property type="match status" value="1"/>
</dbReference>
<reference evidence="4 5" key="1">
    <citation type="submission" date="2020-01" db="EMBL/GenBank/DDBJ databases">
        <title>Identification and distribution of gene clusters putatively required for synthesis of sphingolipid metabolism inhibitors in phylogenetically diverse species of the filamentous fungus Fusarium.</title>
        <authorList>
            <person name="Kim H.-S."/>
            <person name="Busman M."/>
            <person name="Brown D.W."/>
            <person name="Divon H."/>
            <person name="Uhlig S."/>
            <person name="Proctor R.H."/>
        </authorList>
    </citation>
    <scope>NUCLEOTIDE SEQUENCE [LARGE SCALE GENOMIC DNA]</scope>
    <source>
        <strain evidence="4 5">NRRL 20459</strain>
    </source>
</reference>
<comment type="caution">
    <text evidence="4">The sequence shown here is derived from an EMBL/GenBank/DDBJ whole genome shotgun (WGS) entry which is preliminary data.</text>
</comment>
<dbReference type="Proteomes" id="UP000554235">
    <property type="component" value="Unassembled WGS sequence"/>
</dbReference>
<evidence type="ECO:0000313" key="4">
    <source>
        <dbReference type="EMBL" id="KAF4461361.1"/>
    </source>
</evidence>
<dbReference type="SMART" id="SM00360">
    <property type="entry name" value="RRM"/>
    <property type="match status" value="2"/>
</dbReference>
<feature type="region of interest" description="Disordered" evidence="2">
    <location>
        <begin position="395"/>
        <end position="438"/>
    </location>
</feature>
<feature type="compositionally biased region" description="Polar residues" evidence="2">
    <location>
        <begin position="84"/>
        <end position="94"/>
    </location>
</feature>
<feature type="region of interest" description="Disordered" evidence="2">
    <location>
        <begin position="1"/>
        <end position="106"/>
    </location>
</feature>
<dbReference type="SUPFAM" id="SSF54928">
    <property type="entry name" value="RNA-binding domain, RBD"/>
    <property type="match status" value="2"/>
</dbReference>
<feature type="region of interest" description="Disordered" evidence="2">
    <location>
        <begin position="538"/>
        <end position="557"/>
    </location>
</feature>